<feature type="domain" description="Type ISP restriction-modification enzyme LLaBIII C-terminal specificity" evidence="7">
    <location>
        <begin position="676"/>
        <end position="1026"/>
    </location>
</feature>
<evidence type="ECO:0000256" key="2">
    <source>
        <dbReference type="ARBA" id="ARBA00022603"/>
    </source>
</evidence>
<dbReference type="Pfam" id="PF18135">
    <property type="entry name" value="Type_ISP_C"/>
    <property type="match status" value="1"/>
</dbReference>
<dbReference type="InterPro" id="IPR050953">
    <property type="entry name" value="N4_N6_ade-DNA_methylase"/>
</dbReference>
<keyword evidence="5" id="KW-0175">Coiled coil</keyword>
<dbReference type="RefSeq" id="WP_071314515.1">
    <property type="nucleotide sequence ID" value="NZ_MLQQ01000045.1"/>
</dbReference>
<dbReference type="EMBL" id="MLQQ01000045">
    <property type="protein sequence ID" value="OIJ09306.1"/>
    <property type="molecule type" value="Genomic_DNA"/>
</dbReference>
<dbReference type="REBASE" id="179049">
    <property type="entry name" value="Aar15340ORF16680P"/>
</dbReference>
<feature type="domain" description="DNA methylase adenine-specific" evidence="6">
    <location>
        <begin position="289"/>
        <end position="520"/>
    </location>
</feature>
<keyword evidence="3" id="KW-0808">Transferase</keyword>
<dbReference type="InterPro" id="IPR041635">
    <property type="entry name" value="Type_ISP_LLaBIII_C"/>
</dbReference>
<dbReference type="GO" id="GO:0009007">
    <property type="term" value="F:site-specific DNA-methyltransferase (adenine-specific) activity"/>
    <property type="evidence" value="ECO:0007669"/>
    <property type="project" value="UniProtKB-EC"/>
</dbReference>
<dbReference type="Pfam" id="PF02384">
    <property type="entry name" value="N6_Mtase"/>
    <property type="match status" value="1"/>
</dbReference>
<evidence type="ECO:0000259" key="6">
    <source>
        <dbReference type="Pfam" id="PF02384"/>
    </source>
</evidence>
<dbReference type="AlphaFoldDB" id="A0A1S2LAD0"/>
<dbReference type="GO" id="GO:0008170">
    <property type="term" value="F:N-methyltransferase activity"/>
    <property type="evidence" value="ECO:0007669"/>
    <property type="project" value="InterPro"/>
</dbReference>
<dbReference type="PRINTS" id="PR00507">
    <property type="entry name" value="N12N6MTFRASE"/>
</dbReference>
<evidence type="ECO:0000256" key="5">
    <source>
        <dbReference type="SAM" id="Coils"/>
    </source>
</evidence>
<evidence type="ECO:0000259" key="7">
    <source>
        <dbReference type="Pfam" id="PF18135"/>
    </source>
</evidence>
<dbReference type="Proteomes" id="UP000180098">
    <property type="component" value="Unassembled WGS sequence"/>
</dbReference>
<accession>A0A1S2LAD0</accession>
<dbReference type="GO" id="GO:0003677">
    <property type="term" value="F:DNA binding"/>
    <property type="evidence" value="ECO:0007669"/>
    <property type="project" value="InterPro"/>
</dbReference>
<dbReference type="GO" id="GO:0032259">
    <property type="term" value="P:methylation"/>
    <property type="evidence" value="ECO:0007669"/>
    <property type="project" value="UniProtKB-KW"/>
</dbReference>
<name>A0A1S2LAD0_9BACI</name>
<dbReference type="EC" id="2.1.1.72" evidence="1"/>
<evidence type="ECO:0000313" key="9">
    <source>
        <dbReference type="Proteomes" id="UP000180098"/>
    </source>
</evidence>
<protein>
    <recommendedName>
        <fullName evidence="1">site-specific DNA-methyltransferase (adenine-specific)</fullName>
        <ecNumber evidence="1">2.1.1.72</ecNumber>
    </recommendedName>
</protein>
<organism evidence="8 9">
    <name type="scientific">Anaerobacillus arseniciselenatis</name>
    <dbReference type="NCBI Taxonomy" id="85682"/>
    <lineage>
        <taxon>Bacteria</taxon>
        <taxon>Bacillati</taxon>
        <taxon>Bacillota</taxon>
        <taxon>Bacilli</taxon>
        <taxon>Bacillales</taxon>
        <taxon>Bacillaceae</taxon>
        <taxon>Anaerobacillus</taxon>
    </lineage>
</organism>
<evidence type="ECO:0000256" key="4">
    <source>
        <dbReference type="ARBA" id="ARBA00047942"/>
    </source>
</evidence>
<gene>
    <name evidence="8" type="ORF">BKP35_16680</name>
</gene>
<feature type="coiled-coil region" evidence="5">
    <location>
        <begin position="171"/>
        <end position="198"/>
    </location>
</feature>
<keyword evidence="2" id="KW-0489">Methyltransferase</keyword>
<dbReference type="Gene3D" id="3.40.50.150">
    <property type="entry name" value="Vaccinia Virus protein VP39"/>
    <property type="match status" value="1"/>
</dbReference>
<dbReference type="InterPro" id="IPR003356">
    <property type="entry name" value="DNA_methylase_A-5"/>
</dbReference>
<comment type="catalytic activity">
    <reaction evidence="4">
        <text>a 2'-deoxyadenosine in DNA + S-adenosyl-L-methionine = an N(6)-methyl-2'-deoxyadenosine in DNA + S-adenosyl-L-homocysteine + H(+)</text>
        <dbReference type="Rhea" id="RHEA:15197"/>
        <dbReference type="Rhea" id="RHEA-COMP:12418"/>
        <dbReference type="Rhea" id="RHEA-COMP:12419"/>
        <dbReference type="ChEBI" id="CHEBI:15378"/>
        <dbReference type="ChEBI" id="CHEBI:57856"/>
        <dbReference type="ChEBI" id="CHEBI:59789"/>
        <dbReference type="ChEBI" id="CHEBI:90615"/>
        <dbReference type="ChEBI" id="CHEBI:90616"/>
        <dbReference type="EC" id="2.1.1.72"/>
    </reaction>
</comment>
<dbReference type="PANTHER" id="PTHR33841">
    <property type="entry name" value="DNA METHYLTRANSFERASE YEEA-RELATED"/>
    <property type="match status" value="1"/>
</dbReference>
<dbReference type="PANTHER" id="PTHR33841:SF1">
    <property type="entry name" value="DNA METHYLTRANSFERASE A"/>
    <property type="match status" value="1"/>
</dbReference>
<keyword evidence="9" id="KW-1185">Reference proteome</keyword>
<sequence>MGKDLIKNYLNGLEKELAIGNFTEHSFRPILKSLIESIDKDIVAINEPQRIASGAPDFLITKNKFPLGYIETKKIGMDLNAVEENEQLTRYRQSISNLILTNYTEFRWYSSGELKLSIEIASVNVNNKLKKRPSQYEDFLKLIIVFFGSFAQINTPEELAKRMATYGIYIKRELHQLLEQSKKNVNSLRQQLEGFRLILLEELTEVELSDMYAQTICYGLFAARVAIPKQDKLTRHNSSDVIPKTNPFLRKMFNQIVGPELHDNVIWIVDDLVKLLNSIDIKTVLKSSDDPIVHFYETFLSYYDASIKTLRGVYFTPKQVVSYMVRSVDAILKNNFNLEDGLADSSLIKNENDKKLHRVQILDPATGTGTFLNEIVQEIYKSFVGNEGMWSGYVFNHLLPRLYGFELLMAPYTVSHMKLSLGLQKLGYDLSNDERLRVYLTNTLEEAHEMIEQPLFSYWLAEEANAARKVKSAVPVMVVIGNPPYFGNSANNNEWIKSLVQDYYFVDNKPLNERNTKWLQDDYVKFIRFGQWRIEQTGTGILAFVTNHAYLDNATFRGMRNHLMKSFDEIFVLNLHGNVRKQEKTPEGETDENVFEIEQGVAITFFIKYNSEMSDVSAIYYKDLWGKQIEKYKFLENNDLYLTEWIKINPIEPHFLFVPQDTSNYEEYQKGWKMTEIFNVYSNGVVTARDHFTINWSPDEVMDKISDFVKIDVESAREKYKLRKDVRDWKVKLAQKDIIDSKLDPELIKPIMYRPFDIRHTYYTGNSRGFLCMPRKKVMENLINGNNIALITSRLTKGETFKHAFVSRNITDAALLSSKTSNNAFVFPIYLIDNDDSTLIRKSPPHHNFNYKFLKYIEKKLDVKFVNRKRNTKNEYTGEDVLGYIYAILYSNGFQNRYNEYLIRDYPHIPITNNFELFFKLSELGNQLVHLHLLEKQVNIVTNFPIAGTNKIDKILYEEVKNNKGKVHINNKQYFINVEKEVWNYEIGGYKLCQKWLKDRKQRMLSYNDLLYYQKVVSVIKETIQLQNSIDNVIENSGGWPVNGFQ</sequence>
<comment type="caution">
    <text evidence="8">The sequence shown here is derived from an EMBL/GenBank/DDBJ whole genome shotgun (WGS) entry which is preliminary data.</text>
</comment>
<reference evidence="8 9" key="1">
    <citation type="submission" date="2016-10" db="EMBL/GenBank/DDBJ databases">
        <title>Draft genome sequences of four alkaliphilic bacteria belonging to the Anaerobacillus genus.</title>
        <authorList>
            <person name="Bassil N.M."/>
            <person name="Lloyd J.R."/>
        </authorList>
    </citation>
    <scope>NUCLEOTIDE SEQUENCE [LARGE SCALE GENOMIC DNA]</scope>
    <source>
        <strain evidence="8 9">DSM 15340</strain>
    </source>
</reference>
<dbReference type="InterPro" id="IPR029063">
    <property type="entry name" value="SAM-dependent_MTases_sf"/>
</dbReference>
<evidence type="ECO:0000313" key="8">
    <source>
        <dbReference type="EMBL" id="OIJ09306.1"/>
    </source>
</evidence>
<evidence type="ECO:0000256" key="1">
    <source>
        <dbReference type="ARBA" id="ARBA00011900"/>
    </source>
</evidence>
<dbReference type="SUPFAM" id="SSF53335">
    <property type="entry name" value="S-adenosyl-L-methionine-dependent methyltransferases"/>
    <property type="match status" value="1"/>
</dbReference>
<proteinExistence type="predicted"/>
<evidence type="ECO:0000256" key="3">
    <source>
        <dbReference type="ARBA" id="ARBA00022679"/>
    </source>
</evidence>